<dbReference type="PANTHER" id="PTHR43798">
    <property type="entry name" value="MONOACYLGLYCEROL LIPASE"/>
    <property type="match status" value="1"/>
</dbReference>
<keyword evidence="3" id="KW-0378">Hydrolase</keyword>
<feature type="chain" id="PRO_5046498572" evidence="1">
    <location>
        <begin position="18"/>
        <end position="303"/>
    </location>
</feature>
<feature type="signal peptide" evidence="1">
    <location>
        <begin position="1"/>
        <end position="17"/>
    </location>
</feature>
<feature type="domain" description="AB hydrolase-1" evidence="2">
    <location>
        <begin position="67"/>
        <end position="280"/>
    </location>
</feature>
<dbReference type="Pfam" id="PF12697">
    <property type="entry name" value="Abhydrolase_6"/>
    <property type="match status" value="1"/>
</dbReference>
<proteinExistence type="predicted"/>
<dbReference type="Proteomes" id="UP001492380">
    <property type="component" value="Unassembled WGS sequence"/>
</dbReference>
<name>A0ABR1YSL6_9PEZI</name>
<protein>
    <submittedName>
        <fullName evidence="3">Hydrolase/acyltransferase</fullName>
    </submittedName>
</protein>
<dbReference type="SUPFAM" id="SSF53474">
    <property type="entry name" value="alpha/beta-Hydrolases"/>
    <property type="match status" value="1"/>
</dbReference>
<comment type="caution">
    <text evidence="3">The sequence shown here is derived from an EMBL/GenBank/DDBJ whole genome shotgun (WGS) entry which is preliminary data.</text>
</comment>
<dbReference type="GO" id="GO:0016787">
    <property type="term" value="F:hydrolase activity"/>
    <property type="evidence" value="ECO:0007669"/>
    <property type="project" value="UniProtKB-KW"/>
</dbReference>
<dbReference type="PANTHER" id="PTHR43798:SF33">
    <property type="entry name" value="HYDROLASE, PUTATIVE (AFU_ORTHOLOGUE AFUA_2G14860)-RELATED"/>
    <property type="match status" value="1"/>
</dbReference>
<evidence type="ECO:0000313" key="3">
    <source>
        <dbReference type="EMBL" id="KAK8237971.1"/>
    </source>
</evidence>
<sequence>MWNLLYFLLGLTTLVQSSPAVLQKRQAKWEFLPKTPTLPDPFLDTRFEVDGVSLWLNEYNKKPEVPLVFLHGGLGSSEYWADVVKLAIDAGYYCILVDLRGHGRSSYLKDDKFTYELYAKNVFDLLNSRNIGPDYVWIGWSDGAAATLAALLDPTIGRRLYKAFVFAGFQNPSDTNPNFPNTAIYKDFVQRCQNEYPSFNKPGNTFEEFAGKVAELEKNYPQFTDEQLGSIPGGKVGIAGADKDEAVNLDVAPRLNRLIKGSSLSILKDCSHFCPVQDPPQMWDAIKKFLDIPTPIESSSGNM</sequence>
<keyword evidence="1" id="KW-0732">Signal</keyword>
<dbReference type="Gene3D" id="3.40.50.1820">
    <property type="entry name" value="alpha/beta hydrolase"/>
    <property type="match status" value="1"/>
</dbReference>
<gene>
    <name evidence="3" type="ORF">HDK90DRAFT_509648</name>
</gene>
<evidence type="ECO:0000256" key="1">
    <source>
        <dbReference type="SAM" id="SignalP"/>
    </source>
</evidence>
<dbReference type="InterPro" id="IPR000073">
    <property type="entry name" value="AB_hydrolase_1"/>
</dbReference>
<evidence type="ECO:0000259" key="2">
    <source>
        <dbReference type="Pfam" id="PF12697"/>
    </source>
</evidence>
<dbReference type="InterPro" id="IPR029058">
    <property type="entry name" value="AB_hydrolase_fold"/>
</dbReference>
<dbReference type="InterPro" id="IPR050266">
    <property type="entry name" value="AB_hydrolase_sf"/>
</dbReference>
<dbReference type="EMBL" id="JBBWRZ010000004">
    <property type="protein sequence ID" value="KAK8237971.1"/>
    <property type="molecule type" value="Genomic_DNA"/>
</dbReference>
<organism evidence="3 4">
    <name type="scientific">Phyllosticta capitalensis</name>
    <dbReference type="NCBI Taxonomy" id="121624"/>
    <lineage>
        <taxon>Eukaryota</taxon>
        <taxon>Fungi</taxon>
        <taxon>Dikarya</taxon>
        <taxon>Ascomycota</taxon>
        <taxon>Pezizomycotina</taxon>
        <taxon>Dothideomycetes</taxon>
        <taxon>Dothideomycetes incertae sedis</taxon>
        <taxon>Botryosphaeriales</taxon>
        <taxon>Phyllostictaceae</taxon>
        <taxon>Phyllosticta</taxon>
    </lineage>
</organism>
<evidence type="ECO:0000313" key="4">
    <source>
        <dbReference type="Proteomes" id="UP001492380"/>
    </source>
</evidence>
<reference evidence="3 4" key="1">
    <citation type="submission" date="2024-04" db="EMBL/GenBank/DDBJ databases">
        <title>Phyllosticta paracitricarpa is synonymous to the EU quarantine fungus P. citricarpa based on phylogenomic analyses.</title>
        <authorList>
            <consortium name="Lawrence Berkeley National Laboratory"/>
            <person name="Van Ingen-Buijs V.A."/>
            <person name="Van Westerhoven A.C."/>
            <person name="Haridas S."/>
            <person name="Skiadas P."/>
            <person name="Martin F."/>
            <person name="Groenewald J.Z."/>
            <person name="Crous P.W."/>
            <person name="Seidl M.F."/>
        </authorList>
    </citation>
    <scope>NUCLEOTIDE SEQUENCE [LARGE SCALE GENOMIC DNA]</scope>
    <source>
        <strain evidence="3 4">CBS 123374</strain>
    </source>
</reference>
<accession>A0ABR1YSL6</accession>
<keyword evidence="4" id="KW-1185">Reference proteome</keyword>